<dbReference type="SUPFAM" id="SSF81383">
    <property type="entry name" value="F-box domain"/>
    <property type="match status" value="1"/>
</dbReference>
<dbReference type="PANTHER" id="PTHR31672">
    <property type="entry name" value="BNACNNG10540D PROTEIN"/>
    <property type="match status" value="1"/>
</dbReference>
<dbReference type="Proteomes" id="UP001632038">
    <property type="component" value="Unassembled WGS sequence"/>
</dbReference>
<evidence type="ECO:0000259" key="1">
    <source>
        <dbReference type="PROSITE" id="PS50181"/>
    </source>
</evidence>
<dbReference type="PROSITE" id="PS50181">
    <property type="entry name" value="FBOX"/>
    <property type="match status" value="1"/>
</dbReference>
<dbReference type="Gene3D" id="1.20.1280.50">
    <property type="match status" value="1"/>
</dbReference>
<dbReference type="InterPro" id="IPR013187">
    <property type="entry name" value="F-box-assoc_dom_typ3"/>
</dbReference>
<keyword evidence="3" id="KW-1185">Reference proteome</keyword>
<comment type="caution">
    <text evidence="2">The sequence shown here is derived from an EMBL/GenBank/DDBJ whole genome shotgun (WGS) entry which is preliminary data.</text>
</comment>
<accession>A0ABD3BQT5</accession>
<dbReference type="SMART" id="SM00256">
    <property type="entry name" value="FBOX"/>
    <property type="match status" value="1"/>
</dbReference>
<name>A0ABD3BQT5_9LAMI</name>
<dbReference type="InterPro" id="IPR036047">
    <property type="entry name" value="F-box-like_dom_sf"/>
</dbReference>
<evidence type="ECO:0000313" key="2">
    <source>
        <dbReference type="EMBL" id="KAL3619642.1"/>
    </source>
</evidence>
<proteinExistence type="predicted"/>
<gene>
    <name evidence="2" type="ORF">CASFOL_034554</name>
</gene>
<dbReference type="AlphaFoldDB" id="A0ABD3BQT5"/>
<sequence length="357" mass="41468">MKINMLICWPNTLTIVKMRKSIHIAVSPVKLSCKSSWTELELRATGKVDLNLVPLSFFDMNDRNRKAKLVDNGSRYGINMERLLFTFLIWFFTWYIGHKIDSDRWKDITIGLGLYFDIHVLRKRIRSCKRLNLLEANINSLPDEIVFDILVRIPAQDIYGAVRFVCRKWNQMIRTHKFVNTHLQHSTYGLLLKKRVAQSTQLTVMTFSRQGQIELTRLNYEPEHHIWCSSCNGLILECELSNYATFYIVNPVTMQRFSLPPPVYLSSGLGFCFPTIAYASLSMKYKVVRVYYSAGQRGCTILTVGVDKFWRPVCGKHLSLEANKNFTFRPLTTEGFVHWAKRGNYVLTLNLETEIIT</sequence>
<dbReference type="EMBL" id="JAVIJP010000066">
    <property type="protein sequence ID" value="KAL3619642.1"/>
    <property type="molecule type" value="Genomic_DNA"/>
</dbReference>
<dbReference type="Pfam" id="PF08268">
    <property type="entry name" value="FBA_3"/>
    <property type="match status" value="1"/>
</dbReference>
<dbReference type="PANTHER" id="PTHR31672:SF11">
    <property type="entry name" value="F-BOX PROTEIN CPR1-LIKE ISOFORM X2"/>
    <property type="match status" value="1"/>
</dbReference>
<dbReference type="InterPro" id="IPR050796">
    <property type="entry name" value="SCF_F-box_component"/>
</dbReference>
<organism evidence="2 3">
    <name type="scientific">Castilleja foliolosa</name>
    <dbReference type="NCBI Taxonomy" id="1961234"/>
    <lineage>
        <taxon>Eukaryota</taxon>
        <taxon>Viridiplantae</taxon>
        <taxon>Streptophyta</taxon>
        <taxon>Embryophyta</taxon>
        <taxon>Tracheophyta</taxon>
        <taxon>Spermatophyta</taxon>
        <taxon>Magnoliopsida</taxon>
        <taxon>eudicotyledons</taxon>
        <taxon>Gunneridae</taxon>
        <taxon>Pentapetalae</taxon>
        <taxon>asterids</taxon>
        <taxon>lamiids</taxon>
        <taxon>Lamiales</taxon>
        <taxon>Orobanchaceae</taxon>
        <taxon>Pedicularideae</taxon>
        <taxon>Castillejinae</taxon>
        <taxon>Castilleja</taxon>
    </lineage>
</organism>
<reference evidence="3" key="1">
    <citation type="journal article" date="2024" name="IScience">
        <title>Strigolactones Initiate the Formation of Haustorium-like Structures in Castilleja.</title>
        <authorList>
            <person name="Buerger M."/>
            <person name="Peterson D."/>
            <person name="Chory J."/>
        </authorList>
    </citation>
    <scope>NUCLEOTIDE SEQUENCE [LARGE SCALE GENOMIC DNA]</scope>
</reference>
<evidence type="ECO:0000313" key="3">
    <source>
        <dbReference type="Proteomes" id="UP001632038"/>
    </source>
</evidence>
<protein>
    <recommendedName>
        <fullName evidence="1">F-box domain-containing protein</fullName>
    </recommendedName>
</protein>
<dbReference type="InterPro" id="IPR001810">
    <property type="entry name" value="F-box_dom"/>
</dbReference>
<dbReference type="Pfam" id="PF00646">
    <property type="entry name" value="F-box"/>
    <property type="match status" value="1"/>
</dbReference>
<feature type="domain" description="F-box" evidence="1">
    <location>
        <begin position="135"/>
        <end position="182"/>
    </location>
</feature>